<organism evidence="2 3">
    <name type="scientific">Comamonas aquatica</name>
    <dbReference type="NCBI Taxonomy" id="225991"/>
    <lineage>
        <taxon>Bacteria</taxon>
        <taxon>Pseudomonadati</taxon>
        <taxon>Pseudomonadota</taxon>
        <taxon>Betaproteobacteria</taxon>
        <taxon>Burkholderiales</taxon>
        <taxon>Comamonadaceae</taxon>
        <taxon>Comamonas</taxon>
    </lineage>
</organism>
<evidence type="ECO:0000256" key="1">
    <source>
        <dbReference type="SAM" id="MobiDB-lite"/>
    </source>
</evidence>
<dbReference type="RefSeq" id="WP_279852025.1">
    <property type="nucleotide sequence ID" value="NZ_JAOCIA010000037.1"/>
</dbReference>
<dbReference type="InterPro" id="IPR027417">
    <property type="entry name" value="P-loop_NTPase"/>
</dbReference>
<name>A0AA42W6L5_9BURK</name>
<evidence type="ECO:0000313" key="3">
    <source>
        <dbReference type="Proteomes" id="UP001161294"/>
    </source>
</evidence>
<dbReference type="EMBL" id="JAOCJW010000035">
    <property type="protein sequence ID" value="MDH2006841.1"/>
    <property type="molecule type" value="Genomic_DNA"/>
</dbReference>
<sequence>MPETSNSNAIVIDLNSSNHSQPVTEGSQLIQRVAYENLLSKLSENIKQAQNFAKTTTRHRSVDDDGYALGSGLTYFIDGTRGAGKSTFLRYAYQHLGHQGKGERPNRNNDVISDRTVNVQPLMYLDPSRIESSEHVLLHILKRLKYLAKCCSDRSADCEREQENFRKYFQDLAGGLHVLSGNRSGLDDLDAELFLDHGLERAADSQRLRGNLHSVIGAVCTMYRADALVLAIDDADTKAELALEVLECLRKYLDTPQVVALVTGDLEMYSLLVQNHFQKDFASEDKGLNADRRKQQDRMVEHLEDQYLLKLFPIQRRVQLKTLHTLSERQSYSVITAGDVGGRPLHTVIDQIATQGLRLRSNADKTLFREHVLKLPVRSVLQLLSTYYKLSESESAKPTDAASEALRAVALSSLYRHDVDVESIAEGDLHATIEAAFNLSVRDGEPDTAVYLRPQARDASLRGAYVSLAADVARLCENNPARAITYMLVTAGSSKIFHLVVKKSGTASAGAEDALELQKKIKQYLSVGRTDNALNWSWHATAALIGASTSNSWELRQGIVGVRTGKQRGANAFDDQLSEALGNLNGRLYPAIAFSQSGVKKPSHTQRYLSIFNTLGLIANLLELDAPAGEDLKKPITNQLNKVRNTPTVSLPNWADLVSIDGDDASGDDDNASPADDNERIALEALVEQVERWLQICAQLKVYFHPSAVLLGKIWNRLYFSLDNISSNMRMSSDKVDQERCVKTMELFSWALINACLVEEVDYHHREDDTLQGAIDRSNPRSSGELVIKKFMALTPGDIDITPTIAPLTFMIASCPLLLGLIKDGSRGTGRELTMESFVTTLGTKLKAIGIQAKLSNQVTCADETWKTIGATTVSKTGSSATGKPKPVQADGE</sequence>
<dbReference type="SUPFAM" id="SSF52540">
    <property type="entry name" value="P-loop containing nucleoside triphosphate hydrolases"/>
    <property type="match status" value="1"/>
</dbReference>
<dbReference type="AlphaFoldDB" id="A0AA42W6L5"/>
<reference evidence="2" key="1">
    <citation type="submission" date="2022-09" db="EMBL/GenBank/DDBJ databases">
        <title>Intensive care unit water sources are persistently colonized with multi-drug resistant bacteria and are the site of extensive horizontal gene transfer of antibiotic resistance genes.</title>
        <authorList>
            <person name="Diorio-Toth L."/>
        </authorList>
    </citation>
    <scope>NUCLEOTIDE SEQUENCE</scope>
    <source>
        <strain evidence="2">GD03686</strain>
    </source>
</reference>
<protein>
    <recommendedName>
        <fullName evidence="4">KAP NTPase domain-containing protein</fullName>
    </recommendedName>
</protein>
<evidence type="ECO:0000313" key="2">
    <source>
        <dbReference type="EMBL" id="MDH2006841.1"/>
    </source>
</evidence>
<accession>A0AA42W6L5</accession>
<gene>
    <name evidence="2" type="ORF">N5J23_15025</name>
</gene>
<feature type="region of interest" description="Disordered" evidence="1">
    <location>
        <begin position="874"/>
        <end position="893"/>
    </location>
</feature>
<evidence type="ECO:0008006" key="4">
    <source>
        <dbReference type="Google" id="ProtNLM"/>
    </source>
</evidence>
<comment type="caution">
    <text evidence="2">The sequence shown here is derived from an EMBL/GenBank/DDBJ whole genome shotgun (WGS) entry which is preliminary data.</text>
</comment>
<proteinExistence type="predicted"/>
<dbReference type="Proteomes" id="UP001161294">
    <property type="component" value="Unassembled WGS sequence"/>
</dbReference>